<proteinExistence type="predicted"/>
<sequence>MQVWPRILGFLPVLLFPLDASLYLSLCKTQ</sequence>
<reference evidence="1" key="1">
    <citation type="submission" date="2018-02" db="EMBL/GenBank/DDBJ databases">
        <title>Rhizophora mucronata_Transcriptome.</title>
        <authorList>
            <person name="Meera S.P."/>
            <person name="Sreeshan A."/>
            <person name="Augustine A."/>
        </authorList>
    </citation>
    <scope>NUCLEOTIDE SEQUENCE</scope>
    <source>
        <tissue evidence="1">Leaf</tissue>
    </source>
</reference>
<dbReference type="AlphaFoldDB" id="A0A2P2QVW9"/>
<dbReference type="EMBL" id="GGEC01090659">
    <property type="protein sequence ID" value="MBX71143.1"/>
    <property type="molecule type" value="Transcribed_RNA"/>
</dbReference>
<evidence type="ECO:0000313" key="1">
    <source>
        <dbReference type="EMBL" id="MBX71143.1"/>
    </source>
</evidence>
<name>A0A2P2QVW9_RHIMU</name>
<accession>A0A2P2QVW9</accession>
<protein>
    <submittedName>
        <fullName evidence="1">Uncharacterized protein</fullName>
    </submittedName>
</protein>
<organism evidence="1">
    <name type="scientific">Rhizophora mucronata</name>
    <name type="common">Asiatic mangrove</name>
    <dbReference type="NCBI Taxonomy" id="61149"/>
    <lineage>
        <taxon>Eukaryota</taxon>
        <taxon>Viridiplantae</taxon>
        <taxon>Streptophyta</taxon>
        <taxon>Embryophyta</taxon>
        <taxon>Tracheophyta</taxon>
        <taxon>Spermatophyta</taxon>
        <taxon>Magnoliopsida</taxon>
        <taxon>eudicotyledons</taxon>
        <taxon>Gunneridae</taxon>
        <taxon>Pentapetalae</taxon>
        <taxon>rosids</taxon>
        <taxon>fabids</taxon>
        <taxon>Malpighiales</taxon>
        <taxon>Rhizophoraceae</taxon>
        <taxon>Rhizophora</taxon>
    </lineage>
</organism>